<evidence type="ECO:0000313" key="4">
    <source>
        <dbReference type="Proteomes" id="UP000189670"/>
    </source>
</evidence>
<dbReference type="AlphaFoldDB" id="A0A1V1PED3"/>
<evidence type="ECO:0000256" key="1">
    <source>
        <dbReference type="SAM" id="Coils"/>
    </source>
</evidence>
<sequence>MAGENKSLANIAQSTAQLDVQKADALQKSEVAKFNAEVNIQKAQYLSEKERLNTKVLVQQEIEKQKIELAADAEAEKKRREAAGEADAIMAKYSADAQGLQKVLESKAAGYKLLIQSCGGDAKAASNFLLIEKLQDIVQLQVEAIRQLKIDKITVWDSGCDDRGNTTTSNFISGLIKSLPPLQDITQMAGLELPDYLGGIVDDDDDMDPEKKENMEKQIRAVIQSMRKKKKSG</sequence>
<dbReference type="EMBL" id="ATBP01000077">
    <property type="protein sequence ID" value="ETR73237.1"/>
    <property type="molecule type" value="Genomic_DNA"/>
</dbReference>
<feature type="domain" description="Flotillin C-terminal" evidence="2">
    <location>
        <begin position="74"/>
        <end position="160"/>
    </location>
</feature>
<evidence type="ECO:0000313" key="3">
    <source>
        <dbReference type="EMBL" id="ETR73237.1"/>
    </source>
</evidence>
<name>A0A1V1PED3_9BACT</name>
<dbReference type="Proteomes" id="UP000189670">
    <property type="component" value="Unassembled WGS sequence"/>
</dbReference>
<reference evidence="4" key="1">
    <citation type="submission" date="2012-11" db="EMBL/GenBank/DDBJ databases">
        <authorList>
            <person name="Lucero-Rivera Y.E."/>
            <person name="Tovar-Ramirez D."/>
        </authorList>
    </citation>
    <scope>NUCLEOTIDE SEQUENCE [LARGE SCALE GENOMIC DNA]</scope>
    <source>
        <strain evidence="4">Araruama</strain>
    </source>
</reference>
<accession>A0A1V1PED3</accession>
<dbReference type="PANTHER" id="PTHR13806">
    <property type="entry name" value="FLOTILLIN-RELATED"/>
    <property type="match status" value="1"/>
</dbReference>
<gene>
    <name evidence="3" type="ORF">OMM_07073</name>
</gene>
<keyword evidence="1" id="KW-0175">Coiled coil</keyword>
<protein>
    <submittedName>
        <fullName evidence="3">Hyphotetic protein</fullName>
    </submittedName>
</protein>
<evidence type="ECO:0000259" key="2">
    <source>
        <dbReference type="Pfam" id="PF15975"/>
    </source>
</evidence>
<comment type="caution">
    <text evidence="3">The sequence shown here is derived from an EMBL/GenBank/DDBJ whole genome shotgun (WGS) entry which is preliminary data.</text>
</comment>
<organism evidence="3 4">
    <name type="scientific">Candidatus Magnetoglobus multicellularis str. Araruama</name>
    <dbReference type="NCBI Taxonomy" id="890399"/>
    <lineage>
        <taxon>Bacteria</taxon>
        <taxon>Pseudomonadati</taxon>
        <taxon>Thermodesulfobacteriota</taxon>
        <taxon>Desulfobacteria</taxon>
        <taxon>Desulfobacterales</taxon>
        <taxon>Desulfobacteraceae</taxon>
        <taxon>Candidatus Magnetoglobus</taxon>
    </lineage>
</organism>
<dbReference type="Pfam" id="PF15975">
    <property type="entry name" value="Flot"/>
    <property type="match status" value="1"/>
</dbReference>
<feature type="coiled-coil region" evidence="1">
    <location>
        <begin position="35"/>
        <end position="79"/>
    </location>
</feature>
<dbReference type="InterPro" id="IPR031905">
    <property type="entry name" value="Flotillin_C"/>
</dbReference>
<dbReference type="GO" id="GO:0005886">
    <property type="term" value="C:plasma membrane"/>
    <property type="evidence" value="ECO:0007669"/>
    <property type="project" value="TreeGrafter"/>
</dbReference>
<dbReference type="InterPro" id="IPR027705">
    <property type="entry name" value="Flotillin_fam"/>
</dbReference>
<dbReference type="PANTHER" id="PTHR13806:SF31">
    <property type="entry name" value="FLOTILLIN-LIKE PROTEIN 1-RELATED"/>
    <property type="match status" value="1"/>
</dbReference>
<proteinExistence type="predicted"/>